<sequence length="283" mass="32993">MLVEILDGIDGCLIYIKSAEYSPENAAIQNILKNPHKIYKENEYTIIRANKIFETPETSSLEMQLNSELEENMVRLLKTVVCPCRCTAVENESVLRLPADGWEELIDMWSCHCREFAHLAEQDIKPKKNGVLYSTLYLVIENERVPKCIRSSMECDKKDDQQMYTKVFYNQITTGMPDEYFLFYYLYDALQTRQEIEVVGEHGTYNIRLLDITYIYHGETTDSPVFNLSLKLAYKEVPSDKNQQAGLPYINKYYTETLISLLHKNRISIEMNKRTVSFISKIL</sequence>
<dbReference type="HOGENOM" id="CLU_1085972_0_0_1"/>
<dbReference type="AlphaFoldDB" id="A0A086IZZ8"/>
<dbReference type="Proteomes" id="UP000054524">
    <property type="component" value="Unassembled WGS sequence"/>
</dbReference>
<name>A0A086IZZ8_NEMA1</name>
<evidence type="ECO:0000313" key="2">
    <source>
        <dbReference type="Proteomes" id="UP000054524"/>
    </source>
</evidence>
<dbReference type="GeneID" id="77677214"/>
<reference evidence="1 2" key="1">
    <citation type="journal article" date="2014" name="Genome Announc.">
        <title>Genome Sequence of the Microsporidian Species Nematocida sp1 Strain ERTm6 (ATCC PRA-372).</title>
        <authorList>
            <person name="Bakowski M.A."/>
            <person name="Priest M."/>
            <person name="Young S."/>
            <person name="Cuomo C.A."/>
            <person name="Troemel E.R."/>
        </authorList>
    </citation>
    <scope>NUCLEOTIDE SEQUENCE [LARGE SCALE GENOMIC DNA]</scope>
    <source>
        <strain evidence="1 2">ERTm6</strain>
    </source>
</reference>
<dbReference type="RefSeq" id="XP_052904021.1">
    <property type="nucleotide sequence ID" value="XM_053049850.1"/>
</dbReference>
<protein>
    <submittedName>
        <fullName evidence="1">Uncharacterized protein</fullName>
    </submittedName>
</protein>
<keyword evidence="2" id="KW-1185">Reference proteome</keyword>
<evidence type="ECO:0000313" key="1">
    <source>
        <dbReference type="EMBL" id="KFG25466.1"/>
    </source>
</evidence>
<comment type="caution">
    <text evidence="1">The sequence shown here is derived from an EMBL/GenBank/DDBJ whole genome shotgun (WGS) entry which is preliminary data.</text>
</comment>
<dbReference type="InterPro" id="IPR019193">
    <property type="entry name" value="UBQ-conj_enz_E2-bd_prot"/>
</dbReference>
<dbReference type="Pfam" id="PF09814">
    <property type="entry name" value="HECT_2"/>
    <property type="match status" value="1"/>
</dbReference>
<dbReference type="EMBL" id="AKIJ01000005">
    <property type="protein sequence ID" value="KFG25466.1"/>
    <property type="molecule type" value="Genomic_DNA"/>
</dbReference>
<proteinExistence type="predicted"/>
<dbReference type="OrthoDB" id="66510at2759"/>
<accession>A0A086IZZ8</accession>
<gene>
    <name evidence="1" type="ORF">NESG_02241</name>
</gene>
<organism evidence="1 2">
    <name type="scientific">Nematocida ausubeli (strain ATCC PRA-371 / ERTm2)</name>
    <name type="common">Nematode killer fungus</name>
    <dbReference type="NCBI Taxonomy" id="1913371"/>
    <lineage>
        <taxon>Eukaryota</taxon>
        <taxon>Fungi</taxon>
        <taxon>Fungi incertae sedis</taxon>
        <taxon>Microsporidia</taxon>
        <taxon>Nematocida</taxon>
    </lineage>
</organism>